<dbReference type="EMBL" id="FLRD01000008">
    <property type="protein sequence ID" value="SBT30725.1"/>
    <property type="molecule type" value="Genomic_DNA"/>
</dbReference>
<evidence type="ECO:0000313" key="10">
    <source>
        <dbReference type="EMBL" id="SBT31347.1"/>
    </source>
</evidence>
<dbReference type="Proteomes" id="UP000078555">
    <property type="component" value="Unassembled WGS sequence"/>
</dbReference>
<dbReference type="GO" id="GO:0016020">
    <property type="term" value="C:membrane"/>
    <property type="evidence" value="ECO:0007669"/>
    <property type="project" value="UniProtKB-SubCell"/>
</dbReference>
<reference evidence="12" key="1">
    <citation type="submission" date="2016-05" db="EMBL/GenBank/DDBJ databases">
        <authorList>
            <person name="Naeem R."/>
        </authorList>
    </citation>
    <scope>NUCLEOTIDE SEQUENCE [LARGE SCALE GENOMIC DNA]</scope>
</reference>
<protein>
    <submittedName>
        <fullName evidence="10">Transporter, putative</fullName>
    </submittedName>
</protein>
<sequence length="710" mass="81685">MPLRNVLTHAYIGIRKERKLLSQKKGQLSMRCAKACISIPPIFVKTPQKAVQSKWASRKEERYERKNESTLRKYCPTGVDIVNFSIAKKYCLFTLFCVYITTCVGIFFNWISLSDFFYHGNVYIDQCSDWESGGPDHSHYKHSSNETYRCEEQDKKVQALYPIILCSNFIMSAVSGTFFDYFGPKVTALIGHGFNIIAWVLIGLQGGEINSSRHSNGNSAIILGAVFLGLSCDSAYIPILSLIYLFPNNHTIYTVILGCCASLSFAMPIFLDLFSQNSDALSFQLICYLYCFIILVPFFFILMVFLPWKHINKPNNEAEIEPSNNTLKELEGYVVTQEEQRKKGKELDTLRGANYEEAKRSECCGTVGHIEKGEVSEKCYLNYPLKTDCRNRTDQFNLQTEEILSSKVEQHEKNDNSLERINSFKEFIIEDVYNSSISSENRTPLILSKLVDGDTTSNNVSIRRVKRLCKNDGATSSNEMHEINCTKKKSLLINEYTIDKNNMMKMREQEPLYSFRMIWNDIGVIFFSLKYLSICYYFTVYNLSLVNYNECAKLFFKDYIDVQNTLKVFGPLSVFSCAMFGFLIHKFHILIIIFFLLTCSLFMYIFAVIKNKVFAYLSSVCYLIVTGCYTTQLYCYIQIMFPKRHFGKIAGTTSMISGLLSLLNIPIYNHFIVDHNRKDPTPFAYVVIALLFSTIPLLFLTYRRNARVEP</sequence>
<reference evidence="10" key="2">
    <citation type="submission" date="2016-05" db="EMBL/GenBank/DDBJ databases">
        <authorList>
            <person name="Lavstsen T."/>
            <person name="Jespersen J.S."/>
        </authorList>
    </citation>
    <scope>NUCLEOTIDE SEQUENCE [LARGE SCALE GENOMIC DNA]</scope>
</reference>
<evidence type="ECO:0000256" key="2">
    <source>
        <dbReference type="ARBA" id="ARBA00006595"/>
    </source>
</evidence>
<dbReference type="AlphaFoldDB" id="A0A1A8YJ24"/>
<evidence type="ECO:0000256" key="5">
    <source>
        <dbReference type="ARBA" id="ARBA00022970"/>
    </source>
</evidence>
<dbReference type="InterPro" id="IPR011701">
    <property type="entry name" value="MFS"/>
</dbReference>
<feature type="transmembrane region" description="Helical" evidence="8">
    <location>
        <begin position="252"/>
        <end position="271"/>
    </location>
</feature>
<accession>A0A1A8YJ24</accession>
<dbReference type="GO" id="GO:0006865">
    <property type="term" value="P:amino acid transport"/>
    <property type="evidence" value="ECO:0007669"/>
    <property type="project" value="UniProtKB-KW"/>
</dbReference>
<comment type="similarity">
    <text evidence="2">Belongs to the SLC43A transporter (TC 2.A.1.44) family.</text>
</comment>
<gene>
    <name evidence="9" type="ORF">POVWA1_003550</name>
    <name evidence="10" type="ORF">POVWA2_003700</name>
</gene>
<keyword evidence="4 8" id="KW-0812">Transmembrane</keyword>
<feature type="transmembrane region" description="Helical" evidence="8">
    <location>
        <begin position="683"/>
        <end position="702"/>
    </location>
</feature>
<reference evidence="11" key="3">
    <citation type="submission" date="2016-05" db="EMBL/GenBank/DDBJ databases">
        <authorList>
            <person name="Naeem Raeece"/>
        </authorList>
    </citation>
    <scope>NUCLEOTIDE SEQUENCE [LARGE SCALE GENOMIC DNA]</scope>
</reference>
<feature type="transmembrane region" description="Helical" evidence="8">
    <location>
        <begin position="283"/>
        <end position="306"/>
    </location>
</feature>
<feature type="transmembrane region" description="Helical" evidence="8">
    <location>
        <begin position="186"/>
        <end position="207"/>
    </location>
</feature>
<dbReference type="PANTHER" id="PTHR20772:SF2">
    <property type="entry name" value="PROTEIN FMP42"/>
    <property type="match status" value="1"/>
</dbReference>
<feature type="transmembrane region" description="Helical" evidence="8">
    <location>
        <begin position="613"/>
        <end position="637"/>
    </location>
</feature>
<feature type="transmembrane region" description="Helical" evidence="8">
    <location>
        <begin position="90"/>
        <end position="111"/>
    </location>
</feature>
<evidence type="ECO:0000256" key="4">
    <source>
        <dbReference type="ARBA" id="ARBA00022692"/>
    </source>
</evidence>
<evidence type="ECO:0000313" key="9">
    <source>
        <dbReference type="EMBL" id="SBT30725.1"/>
    </source>
</evidence>
<proteinExistence type="inferred from homology"/>
<evidence type="ECO:0000313" key="12">
    <source>
        <dbReference type="Proteomes" id="UP000078555"/>
    </source>
</evidence>
<feature type="transmembrane region" description="Helical" evidence="8">
    <location>
        <begin position="513"/>
        <end position="539"/>
    </location>
</feature>
<dbReference type="Gene3D" id="1.20.1250.20">
    <property type="entry name" value="MFS general substrate transporter like domains"/>
    <property type="match status" value="2"/>
</dbReference>
<feature type="transmembrane region" description="Helical" evidence="8">
    <location>
        <begin position="219"/>
        <end position="245"/>
    </location>
</feature>
<dbReference type="PANTHER" id="PTHR20772">
    <property type="entry name" value="PROTEIN FMP42"/>
    <property type="match status" value="1"/>
</dbReference>
<feature type="transmembrane region" description="Helical" evidence="8">
    <location>
        <begin position="589"/>
        <end position="607"/>
    </location>
</feature>
<feature type="transmembrane region" description="Helical" evidence="8">
    <location>
        <begin position="649"/>
        <end position="671"/>
    </location>
</feature>
<keyword evidence="12" id="KW-1185">Reference proteome</keyword>
<dbReference type="CDD" id="cd06174">
    <property type="entry name" value="MFS"/>
    <property type="match status" value="1"/>
</dbReference>
<keyword evidence="7 8" id="KW-0472">Membrane</keyword>
<evidence type="ECO:0000256" key="1">
    <source>
        <dbReference type="ARBA" id="ARBA00004141"/>
    </source>
</evidence>
<organism evidence="10 11">
    <name type="scientific">Plasmodium ovale wallikeri</name>
    <dbReference type="NCBI Taxonomy" id="864142"/>
    <lineage>
        <taxon>Eukaryota</taxon>
        <taxon>Sar</taxon>
        <taxon>Alveolata</taxon>
        <taxon>Apicomplexa</taxon>
        <taxon>Aconoidasida</taxon>
        <taxon>Haemosporida</taxon>
        <taxon>Plasmodiidae</taxon>
        <taxon>Plasmodium</taxon>
        <taxon>Plasmodium (Plasmodium)</taxon>
    </lineage>
</organism>
<keyword evidence="3" id="KW-0813">Transport</keyword>
<dbReference type="GO" id="GO:0022857">
    <property type="term" value="F:transmembrane transporter activity"/>
    <property type="evidence" value="ECO:0007669"/>
    <property type="project" value="InterPro"/>
</dbReference>
<evidence type="ECO:0000256" key="3">
    <source>
        <dbReference type="ARBA" id="ARBA00022448"/>
    </source>
</evidence>
<evidence type="ECO:0000313" key="11">
    <source>
        <dbReference type="Proteomes" id="UP000078550"/>
    </source>
</evidence>
<feature type="transmembrane region" description="Helical" evidence="8">
    <location>
        <begin position="566"/>
        <end position="584"/>
    </location>
</feature>
<keyword evidence="6 8" id="KW-1133">Transmembrane helix</keyword>
<dbReference type="InterPro" id="IPR036259">
    <property type="entry name" value="MFS_trans_sf"/>
</dbReference>
<evidence type="ECO:0000256" key="7">
    <source>
        <dbReference type="ARBA" id="ARBA00023136"/>
    </source>
</evidence>
<feature type="transmembrane region" description="Helical" evidence="8">
    <location>
        <begin position="159"/>
        <end position="179"/>
    </location>
</feature>
<evidence type="ECO:0000256" key="8">
    <source>
        <dbReference type="SAM" id="Phobius"/>
    </source>
</evidence>
<dbReference type="Proteomes" id="UP000078550">
    <property type="component" value="Unassembled WGS sequence"/>
</dbReference>
<dbReference type="SUPFAM" id="SSF103473">
    <property type="entry name" value="MFS general substrate transporter"/>
    <property type="match status" value="1"/>
</dbReference>
<evidence type="ECO:0000256" key="6">
    <source>
        <dbReference type="ARBA" id="ARBA00022989"/>
    </source>
</evidence>
<name>A0A1A8YJ24_PLAOA</name>
<dbReference type="EMBL" id="FLRE01000015">
    <property type="protein sequence ID" value="SBT31347.1"/>
    <property type="molecule type" value="Genomic_DNA"/>
</dbReference>
<dbReference type="Pfam" id="PF07690">
    <property type="entry name" value="MFS_1"/>
    <property type="match status" value="1"/>
</dbReference>
<dbReference type="InterPro" id="IPR052599">
    <property type="entry name" value="SLC43A_AATransporter"/>
</dbReference>
<comment type="subcellular location">
    <subcellularLocation>
        <location evidence="1">Membrane</location>
        <topology evidence="1">Multi-pass membrane protein</topology>
    </subcellularLocation>
</comment>
<keyword evidence="5" id="KW-0029">Amino-acid transport</keyword>